<gene>
    <name evidence="1" type="ORF">COT98_02080</name>
</gene>
<dbReference type="EMBL" id="PFAQ01000036">
    <property type="protein sequence ID" value="PIT94781.1"/>
    <property type="molecule type" value="Genomic_DNA"/>
</dbReference>
<comment type="caution">
    <text evidence="1">The sequence shown here is derived from an EMBL/GenBank/DDBJ whole genome shotgun (WGS) entry which is preliminary data.</text>
</comment>
<sequence>MEKDVATKKENKIRFTLVKSSEIKKRDEQKRLWASIPEQVRKQMDPRLKIVSIVGEQPRLIAEFNQVFINVPSLRDEVTGKGAMHMKSFPPYYLVGDNIVGIPAHFSHADRPIYSNGKFVYFSFKRIFYVPKEKLGTSIIAAVEVWRNSNGSLTINIREQVNKELDKNDCLLRLIPLAPQYKIKMRPVGPGEKDSPTIFIVEAAKMALEIITLNKRKTSN</sequence>
<evidence type="ECO:0000313" key="2">
    <source>
        <dbReference type="Proteomes" id="UP000228900"/>
    </source>
</evidence>
<organism evidence="1 2">
    <name type="scientific">Candidatus Falkowbacteria bacterium CG10_big_fil_rev_8_21_14_0_10_39_9</name>
    <dbReference type="NCBI Taxonomy" id="1974566"/>
    <lineage>
        <taxon>Bacteria</taxon>
        <taxon>Candidatus Falkowiibacteriota</taxon>
    </lineage>
</organism>
<name>A0A2M6WPP3_9BACT</name>
<dbReference type="Proteomes" id="UP000228900">
    <property type="component" value="Unassembled WGS sequence"/>
</dbReference>
<evidence type="ECO:0000313" key="1">
    <source>
        <dbReference type="EMBL" id="PIT94781.1"/>
    </source>
</evidence>
<proteinExistence type="predicted"/>
<reference evidence="2" key="1">
    <citation type="submission" date="2017-09" db="EMBL/GenBank/DDBJ databases">
        <title>Depth-based differentiation of microbial function through sediment-hosted aquifers and enrichment of novel symbionts in the deep terrestrial subsurface.</title>
        <authorList>
            <person name="Probst A.J."/>
            <person name="Ladd B."/>
            <person name="Jarett J.K."/>
            <person name="Geller-Mcgrath D.E."/>
            <person name="Sieber C.M.K."/>
            <person name="Emerson J.B."/>
            <person name="Anantharaman K."/>
            <person name="Thomas B.C."/>
            <person name="Malmstrom R."/>
            <person name="Stieglmeier M."/>
            <person name="Klingl A."/>
            <person name="Woyke T."/>
            <person name="Ryan C.M."/>
            <person name="Banfield J.F."/>
        </authorList>
    </citation>
    <scope>NUCLEOTIDE SEQUENCE [LARGE SCALE GENOMIC DNA]</scope>
</reference>
<protein>
    <submittedName>
        <fullName evidence="1">Uncharacterized protein</fullName>
    </submittedName>
</protein>
<dbReference type="AlphaFoldDB" id="A0A2M6WPP3"/>
<accession>A0A2M6WPP3</accession>